<dbReference type="GO" id="GO:0051082">
    <property type="term" value="F:unfolded protein binding"/>
    <property type="evidence" value="ECO:0007669"/>
    <property type="project" value="InterPro"/>
</dbReference>
<comment type="similarity">
    <text evidence="2">Belongs to the skp family.</text>
</comment>
<dbReference type="EMBL" id="VLKW01000002">
    <property type="protein sequence ID" value="TWI50128.1"/>
    <property type="molecule type" value="Genomic_DNA"/>
</dbReference>
<dbReference type="GO" id="GO:0050821">
    <property type="term" value="P:protein stabilization"/>
    <property type="evidence" value="ECO:0007669"/>
    <property type="project" value="TreeGrafter"/>
</dbReference>
<keyword evidence="1 3" id="KW-0732">Signal</keyword>
<dbReference type="AlphaFoldDB" id="A0A562Q0F1"/>
<dbReference type="SUPFAM" id="SSF111384">
    <property type="entry name" value="OmpH-like"/>
    <property type="match status" value="1"/>
</dbReference>
<evidence type="ECO:0000256" key="2">
    <source>
        <dbReference type="PIRNR" id="PIRNR002094"/>
    </source>
</evidence>
<gene>
    <name evidence="4" type="ORF">IP92_01357</name>
</gene>
<feature type="chain" id="PRO_5022035763" evidence="3">
    <location>
        <begin position="31"/>
        <end position="179"/>
    </location>
</feature>
<dbReference type="InterPro" id="IPR005632">
    <property type="entry name" value="Chaperone_Skp"/>
</dbReference>
<dbReference type="Gene3D" id="3.30.910.20">
    <property type="entry name" value="Skp domain"/>
    <property type="match status" value="1"/>
</dbReference>
<sequence>MKTASATLGKFVAAMGLACLVLGSLAPAHAQSSPSSSRIAWLSPERIYNESKLAKLAGDKLKEEFSPREKAVNDLAARLKNASDKYAKDEPSLGEADRFKRQREVADLDKELQRRQREFREDLTQRTNEERAAIAEKATKIIKQLAQTEGFDIVLQDAVWASPRIDITDKVLAALDKDK</sequence>
<feature type="signal peptide" evidence="3">
    <location>
        <begin position="1"/>
        <end position="30"/>
    </location>
</feature>
<dbReference type="GO" id="GO:0005829">
    <property type="term" value="C:cytosol"/>
    <property type="evidence" value="ECO:0007669"/>
    <property type="project" value="TreeGrafter"/>
</dbReference>
<dbReference type="SMART" id="SM00935">
    <property type="entry name" value="OmpH"/>
    <property type="match status" value="1"/>
</dbReference>
<comment type="caution">
    <text evidence="4">The sequence shown here is derived from an EMBL/GenBank/DDBJ whole genome shotgun (WGS) entry which is preliminary data.</text>
</comment>
<evidence type="ECO:0000256" key="1">
    <source>
        <dbReference type="ARBA" id="ARBA00022729"/>
    </source>
</evidence>
<dbReference type="InterPro" id="IPR024930">
    <property type="entry name" value="Skp_dom_sf"/>
</dbReference>
<evidence type="ECO:0000256" key="3">
    <source>
        <dbReference type="SAM" id="SignalP"/>
    </source>
</evidence>
<proteinExistence type="inferred from homology"/>
<protein>
    <submittedName>
        <fullName evidence="4">Outer membrane protein</fullName>
    </submittedName>
</protein>
<reference evidence="4 5" key="1">
    <citation type="journal article" date="2015" name="Stand. Genomic Sci.">
        <title>Genomic Encyclopedia of Bacterial and Archaeal Type Strains, Phase III: the genomes of soil and plant-associated and newly described type strains.</title>
        <authorList>
            <person name="Whitman W.B."/>
            <person name="Woyke T."/>
            <person name="Klenk H.P."/>
            <person name="Zhou Y."/>
            <person name="Lilburn T.G."/>
            <person name="Beck B.J."/>
            <person name="De Vos P."/>
            <person name="Vandamme P."/>
            <person name="Eisen J.A."/>
            <person name="Garrity G."/>
            <person name="Hugenholtz P."/>
            <person name="Kyrpides N.C."/>
        </authorList>
    </citation>
    <scope>NUCLEOTIDE SEQUENCE [LARGE SCALE GENOMIC DNA]</scope>
    <source>
        <strain evidence="4 5">CGMCC 1.10685</strain>
    </source>
</reference>
<dbReference type="Pfam" id="PF03938">
    <property type="entry name" value="OmpH"/>
    <property type="match status" value="1"/>
</dbReference>
<dbReference type="Proteomes" id="UP000315112">
    <property type="component" value="Unassembled WGS sequence"/>
</dbReference>
<dbReference type="PANTHER" id="PTHR35089:SF1">
    <property type="entry name" value="CHAPERONE PROTEIN SKP"/>
    <property type="match status" value="1"/>
</dbReference>
<dbReference type="PIRSF" id="PIRSF002094">
    <property type="entry name" value="OMP26_Skp"/>
    <property type="match status" value="1"/>
</dbReference>
<evidence type="ECO:0000313" key="4">
    <source>
        <dbReference type="EMBL" id="TWI50128.1"/>
    </source>
</evidence>
<dbReference type="PANTHER" id="PTHR35089">
    <property type="entry name" value="CHAPERONE PROTEIN SKP"/>
    <property type="match status" value="1"/>
</dbReference>
<organism evidence="4 5">
    <name type="scientific">Pseudoduganella flava</name>
    <dbReference type="NCBI Taxonomy" id="871742"/>
    <lineage>
        <taxon>Bacteria</taxon>
        <taxon>Pseudomonadati</taxon>
        <taxon>Pseudomonadota</taxon>
        <taxon>Betaproteobacteria</taxon>
        <taxon>Burkholderiales</taxon>
        <taxon>Oxalobacteraceae</taxon>
        <taxon>Telluria group</taxon>
        <taxon>Pseudoduganella</taxon>
    </lineage>
</organism>
<accession>A0A562Q0F1</accession>
<evidence type="ECO:0000313" key="5">
    <source>
        <dbReference type="Proteomes" id="UP000315112"/>
    </source>
</evidence>
<name>A0A562Q0F1_9BURK</name>